<gene>
    <name evidence="5" type="ORF">SAMN06296427_10396</name>
</gene>
<dbReference type="Pfam" id="PF08545">
    <property type="entry name" value="ACP_syn_III"/>
    <property type="match status" value="1"/>
</dbReference>
<keyword evidence="2" id="KW-0012">Acyltransferase</keyword>
<dbReference type="PANTHER" id="PTHR34069:SF2">
    <property type="entry name" value="BETA-KETOACYL-[ACYL-CARRIER-PROTEIN] SYNTHASE III"/>
    <property type="match status" value="1"/>
</dbReference>
<dbReference type="InterPro" id="IPR013751">
    <property type="entry name" value="ACP_syn_III_N"/>
</dbReference>
<dbReference type="GO" id="GO:0044550">
    <property type="term" value="P:secondary metabolite biosynthetic process"/>
    <property type="evidence" value="ECO:0007669"/>
    <property type="project" value="TreeGrafter"/>
</dbReference>
<evidence type="ECO:0000259" key="4">
    <source>
        <dbReference type="Pfam" id="PF08545"/>
    </source>
</evidence>
<dbReference type="PANTHER" id="PTHR34069">
    <property type="entry name" value="3-OXOACYL-[ACYL-CARRIER-PROTEIN] SYNTHASE 3"/>
    <property type="match status" value="1"/>
</dbReference>
<sequence>MINSVITGSGSFIPEKIIKNIDFLNYKFYDEQGIFIEKPVHEIIEKFQEITEIEERRYVDDKTFTSDIATAAAERAIADAGIDKEEIDYVIVANNYGDIDPVYRQVDNMPSVATRVKNKLGIKNNRCRPYDMLFGCPGWIEGLILAHHLFQSGTAKKALVIGADTLSRAVDPHDRTAMIFADGAGAVILEAKESDKAEGIISYDTICDSLDEMTYLVNDKSLKEDYEGSQINIKMRGRKVYEYALRKVPALIKRVIDNSEVEISEIKKVLLHQANAKMDHAMIERLFKLYNITEVPDDVAPMTVQKLGNSSVATVPTMYDLIAKKQLGNHEFNSGDNIVLGSVGAGMNINAIVYRIP</sequence>
<evidence type="ECO:0000256" key="2">
    <source>
        <dbReference type="ARBA" id="ARBA00023315"/>
    </source>
</evidence>
<evidence type="ECO:0000256" key="1">
    <source>
        <dbReference type="ARBA" id="ARBA00022679"/>
    </source>
</evidence>
<dbReference type="InterPro" id="IPR016039">
    <property type="entry name" value="Thiolase-like"/>
</dbReference>
<dbReference type="AlphaFoldDB" id="A0A1W1ZNA9"/>
<evidence type="ECO:0000259" key="3">
    <source>
        <dbReference type="Pfam" id="PF08541"/>
    </source>
</evidence>
<keyword evidence="6" id="KW-1185">Reference proteome</keyword>
<evidence type="ECO:0000313" key="6">
    <source>
        <dbReference type="Proteomes" id="UP000192393"/>
    </source>
</evidence>
<dbReference type="GO" id="GO:0004315">
    <property type="term" value="F:3-oxoacyl-[acyl-carrier-protein] synthase activity"/>
    <property type="evidence" value="ECO:0007669"/>
    <property type="project" value="InterPro"/>
</dbReference>
<dbReference type="EMBL" id="FWXS01000003">
    <property type="protein sequence ID" value="SMC49702.1"/>
    <property type="molecule type" value="Genomic_DNA"/>
</dbReference>
<reference evidence="5 6" key="1">
    <citation type="submission" date="2017-04" db="EMBL/GenBank/DDBJ databases">
        <authorList>
            <person name="Afonso C.L."/>
            <person name="Miller P.J."/>
            <person name="Scott M.A."/>
            <person name="Spackman E."/>
            <person name="Goraichik I."/>
            <person name="Dimitrov K.M."/>
            <person name="Suarez D.L."/>
            <person name="Swayne D.E."/>
        </authorList>
    </citation>
    <scope>NUCLEOTIDE SEQUENCE [LARGE SCALE GENOMIC DNA]</scope>
    <source>
        <strain evidence="5 6">CGMCC 1.12708</strain>
    </source>
</reference>
<dbReference type="OrthoDB" id="5171393at2"/>
<name>A0A1W1ZNA9_9FLAO</name>
<dbReference type="STRING" id="1434700.SAMN06296427_10396"/>
<feature type="domain" description="Beta-ketoacyl-[acyl-carrier-protein] synthase III N-terminal" evidence="4">
    <location>
        <begin position="130"/>
        <end position="208"/>
    </location>
</feature>
<dbReference type="Proteomes" id="UP000192393">
    <property type="component" value="Unassembled WGS sequence"/>
</dbReference>
<dbReference type="RefSeq" id="WP_084016689.1">
    <property type="nucleotide sequence ID" value="NZ_FWXS01000003.1"/>
</dbReference>
<dbReference type="Gene3D" id="3.40.47.10">
    <property type="match status" value="1"/>
</dbReference>
<dbReference type="GO" id="GO:0006633">
    <property type="term" value="P:fatty acid biosynthetic process"/>
    <property type="evidence" value="ECO:0007669"/>
    <property type="project" value="InterPro"/>
</dbReference>
<organism evidence="5 6">
    <name type="scientific">Moheibacter sediminis</name>
    <dbReference type="NCBI Taxonomy" id="1434700"/>
    <lineage>
        <taxon>Bacteria</taxon>
        <taxon>Pseudomonadati</taxon>
        <taxon>Bacteroidota</taxon>
        <taxon>Flavobacteriia</taxon>
        <taxon>Flavobacteriales</taxon>
        <taxon>Weeksellaceae</taxon>
        <taxon>Moheibacter</taxon>
    </lineage>
</organism>
<feature type="domain" description="Beta-ketoacyl-[acyl-carrier-protein] synthase III C-terminal" evidence="3">
    <location>
        <begin position="257"/>
        <end position="356"/>
    </location>
</feature>
<dbReference type="InterPro" id="IPR013747">
    <property type="entry name" value="ACP_syn_III_C"/>
</dbReference>
<dbReference type="SUPFAM" id="SSF53901">
    <property type="entry name" value="Thiolase-like"/>
    <property type="match status" value="1"/>
</dbReference>
<keyword evidence="1" id="KW-0808">Transferase</keyword>
<accession>A0A1W1ZNA9</accession>
<protein>
    <submittedName>
        <fullName evidence="5">3-oxoacyl-[acyl-carrier-protein] synthase-3</fullName>
    </submittedName>
</protein>
<proteinExistence type="predicted"/>
<dbReference type="Pfam" id="PF08541">
    <property type="entry name" value="ACP_syn_III_C"/>
    <property type="match status" value="1"/>
</dbReference>
<evidence type="ECO:0000313" key="5">
    <source>
        <dbReference type="EMBL" id="SMC49702.1"/>
    </source>
</evidence>
<dbReference type="CDD" id="cd00830">
    <property type="entry name" value="KAS_III"/>
    <property type="match status" value="1"/>
</dbReference>